<dbReference type="PANTHER" id="PTHR37953:SF1">
    <property type="entry name" value="UPF0127 PROTEIN MJ1496"/>
    <property type="match status" value="1"/>
</dbReference>
<dbReference type="PANTHER" id="PTHR37953">
    <property type="entry name" value="UPF0127 PROTEIN MJ1496"/>
    <property type="match status" value="1"/>
</dbReference>
<dbReference type="STRING" id="1798500.A3C21_03990"/>
<dbReference type="InterPro" id="IPR038695">
    <property type="entry name" value="Saro_0823-like_sf"/>
</dbReference>
<dbReference type="AlphaFoldDB" id="A0A1F6DZV4"/>
<accession>A0A1F6DZV4</accession>
<evidence type="ECO:0008006" key="3">
    <source>
        <dbReference type="Google" id="ProtNLM"/>
    </source>
</evidence>
<comment type="caution">
    <text evidence="1">The sequence shown here is derived from an EMBL/GenBank/DDBJ whole genome shotgun (WGS) entry which is preliminary data.</text>
</comment>
<sequence>MPIPSLIGQDQEREIRSIDISGRIVQVEIADTPAEREKGLSGREGLAPGEGMLFVFPEDGVYSFWMKDMRFAIDILWISREGVIVDVRENVSPESYPAAFTPRGEARYAVELPAGYAEEYSVRPGDAVRL</sequence>
<name>A0A1F6DZV4_9BACT</name>
<dbReference type="Proteomes" id="UP000178572">
    <property type="component" value="Unassembled WGS sequence"/>
</dbReference>
<organism evidence="1 2">
    <name type="scientific">Candidatus Kaiserbacteria bacterium RIFCSPHIGHO2_02_FULL_59_21</name>
    <dbReference type="NCBI Taxonomy" id="1798500"/>
    <lineage>
        <taxon>Bacteria</taxon>
        <taxon>Candidatus Kaiseribacteriota</taxon>
    </lineage>
</organism>
<dbReference type="Pfam" id="PF02643">
    <property type="entry name" value="DUF192"/>
    <property type="match status" value="1"/>
</dbReference>
<evidence type="ECO:0000313" key="1">
    <source>
        <dbReference type="EMBL" id="OGG66830.1"/>
    </source>
</evidence>
<protein>
    <recommendedName>
        <fullName evidence="3">DUF192 domain-containing protein</fullName>
    </recommendedName>
</protein>
<dbReference type="InterPro" id="IPR003795">
    <property type="entry name" value="DUF192"/>
</dbReference>
<dbReference type="Gene3D" id="2.60.120.1140">
    <property type="entry name" value="Protein of unknown function DUF192"/>
    <property type="match status" value="1"/>
</dbReference>
<proteinExistence type="predicted"/>
<reference evidence="1 2" key="1">
    <citation type="journal article" date="2016" name="Nat. Commun.">
        <title>Thousands of microbial genomes shed light on interconnected biogeochemical processes in an aquifer system.</title>
        <authorList>
            <person name="Anantharaman K."/>
            <person name="Brown C.T."/>
            <person name="Hug L.A."/>
            <person name="Sharon I."/>
            <person name="Castelle C.J."/>
            <person name="Probst A.J."/>
            <person name="Thomas B.C."/>
            <person name="Singh A."/>
            <person name="Wilkins M.J."/>
            <person name="Karaoz U."/>
            <person name="Brodie E.L."/>
            <person name="Williams K.H."/>
            <person name="Hubbard S.S."/>
            <person name="Banfield J.F."/>
        </authorList>
    </citation>
    <scope>NUCLEOTIDE SEQUENCE [LARGE SCALE GENOMIC DNA]</scope>
</reference>
<dbReference type="EMBL" id="MFLN01000037">
    <property type="protein sequence ID" value="OGG66830.1"/>
    <property type="molecule type" value="Genomic_DNA"/>
</dbReference>
<gene>
    <name evidence="1" type="ORF">A3C21_03990</name>
</gene>
<evidence type="ECO:0000313" key="2">
    <source>
        <dbReference type="Proteomes" id="UP000178572"/>
    </source>
</evidence>